<evidence type="ECO:0000256" key="1">
    <source>
        <dbReference type="ARBA" id="ARBA00001947"/>
    </source>
</evidence>
<keyword evidence="2" id="KW-0479">Metal-binding</keyword>
<dbReference type="PANTHER" id="PTHR43401">
    <property type="entry name" value="L-THREONINE 3-DEHYDROGENASE"/>
    <property type="match status" value="1"/>
</dbReference>
<dbReference type="AlphaFoldDB" id="A0A3D9LGT8"/>
<gene>
    <name evidence="6" type="ORF">C8E99_2899</name>
</gene>
<sequence length="393" mass="41686">MTQRLHDHLPDTVRAVVQTGPSTLEIREFPRPVIGPDDGLLRVEANGICGSDVEIFRGHLQGRSRPPFIPGHEPLGIIEELGERAAERWGVQVGDRVALEVIVPCRSCADCLMGRYQACRHKQNGHGVTPVDVEPSLYGGFAEYLYLAPNAVMHKIDKSLPIDIAAMYNPLGAGVRWAVDLGEVGLGDTLVVLGAGQRGLAAVMAAKAAGARTVIITGLESDRHKLAVAEELGADHTVVVDGPDGRDIVEAVTEITGGRMADVSLDLTPMAAGPVTDALKVVRHGGRVVLAGLKGGREIPLSTDLLINRGLTVRGAYGVDAAANEKAIALLESGRFPLERLHTHTFGLEQVAEAIETLAGDREDKSAIHVTVQPHLGRISDPGVAPHLLTASH</sequence>
<feature type="domain" description="Enoyl reductase (ER)" evidence="5">
    <location>
        <begin position="20"/>
        <end position="368"/>
    </location>
</feature>
<proteinExistence type="predicted"/>
<dbReference type="SUPFAM" id="SSF50129">
    <property type="entry name" value="GroES-like"/>
    <property type="match status" value="1"/>
</dbReference>
<dbReference type="InterPro" id="IPR036291">
    <property type="entry name" value="NAD(P)-bd_dom_sf"/>
</dbReference>
<dbReference type="Gene3D" id="3.90.180.10">
    <property type="entry name" value="Medium-chain alcohol dehydrogenases, catalytic domain"/>
    <property type="match status" value="1"/>
</dbReference>
<dbReference type="InterPro" id="IPR020843">
    <property type="entry name" value="ER"/>
</dbReference>
<evidence type="ECO:0000256" key="4">
    <source>
        <dbReference type="ARBA" id="ARBA00023002"/>
    </source>
</evidence>
<keyword evidence="4" id="KW-0560">Oxidoreductase</keyword>
<dbReference type="Pfam" id="PF00107">
    <property type="entry name" value="ADH_zinc_N"/>
    <property type="match status" value="1"/>
</dbReference>
<reference evidence="6 7" key="1">
    <citation type="submission" date="2018-07" db="EMBL/GenBank/DDBJ databases">
        <title>Sequencing the genomes of 1000 actinobacteria strains.</title>
        <authorList>
            <person name="Klenk H.-P."/>
        </authorList>
    </citation>
    <scope>NUCLEOTIDE SEQUENCE [LARGE SCALE GENOMIC DNA]</scope>
    <source>
        <strain evidence="6 7">DSM 14442</strain>
    </source>
</reference>
<dbReference type="GO" id="GO:0046872">
    <property type="term" value="F:metal ion binding"/>
    <property type="evidence" value="ECO:0007669"/>
    <property type="project" value="UniProtKB-KW"/>
</dbReference>
<dbReference type="Gene3D" id="3.40.50.720">
    <property type="entry name" value="NAD(P)-binding Rossmann-like Domain"/>
    <property type="match status" value="1"/>
</dbReference>
<protein>
    <submittedName>
        <fullName evidence="6">Threonine dehydrogenase-like Zn-dependent dehydrogenase</fullName>
    </submittedName>
</protein>
<dbReference type="InterPro" id="IPR013154">
    <property type="entry name" value="ADH-like_N"/>
</dbReference>
<dbReference type="EMBL" id="QREH01000001">
    <property type="protein sequence ID" value="REE05040.1"/>
    <property type="molecule type" value="Genomic_DNA"/>
</dbReference>
<dbReference type="InterPro" id="IPR050129">
    <property type="entry name" value="Zn_alcohol_dh"/>
</dbReference>
<dbReference type="InterPro" id="IPR011032">
    <property type="entry name" value="GroES-like_sf"/>
</dbReference>
<dbReference type="Pfam" id="PF08240">
    <property type="entry name" value="ADH_N"/>
    <property type="match status" value="1"/>
</dbReference>
<evidence type="ECO:0000313" key="6">
    <source>
        <dbReference type="EMBL" id="REE05040.1"/>
    </source>
</evidence>
<dbReference type="SUPFAM" id="SSF51735">
    <property type="entry name" value="NAD(P)-binding Rossmann-fold domains"/>
    <property type="match status" value="1"/>
</dbReference>
<organism evidence="6 7">
    <name type="scientific">Citricoccus muralis</name>
    <dbReference type="NCBI Taxonomy" id="169134"/>
    <lineage>
        <taxon>Bacteria</taxon>
        <taxon>Bacillati</taxon>
        <taxon>Actinomycetota</taxon>
        <taxon>Actinomycetes</taxon>
        <taxon>Micrococcales</taxon>
        <taxon>Micrococcaceae</taxon>
        <taxon>Citricoccus</taxon>
    </lineage>
</organism>
<evidence type="ECO:0000256" key="2">
    <source>
        <dbReference type="ARBA" id="ARBA00022723"/>
    </source>
</evidence>
<dbReference type="Proteomes" id="UP000256727">
    <property type="component" value="Unassembled WGS sequence"/>
</dbReference>
<dbReference type="PANTHER" id="PTHR43401:SF2">
    <property type="entry name" value="L-THREONINE 3-DEHYDROGENASE"/>
    <property type="match status" value="1"/>
</dbReference>
<accession>A0A3D9LGT8</accession>
<evidence type="ECO:0000259" key="5">
    <source>
        <dbReference type="SMART" id="SM00829"/>
    </source>
</evidence>
<comment type="caution">
    <text evidence="6">The sequence shown here is derived from an EMBL/GenBank/DDBJ whole genome shotgun (WGS) entry which is preliminary data.</text>
</comment>
<name>A0A3D9LGT8_9MICC</name>
<evidence type="ECO:0000256" key="3">
    <source>
        <dbReference type="ARBA" id="ARBA00022833"/>
    </source>
</evidence>
<dbReference type="InterPro" id="IPR013149">
    <property type="entry name" value="ADH-like_C"/>
</dbReference>
<keyword evidence="3" id="KW-0862">Zinc</keyword>
<dbReference type="RefSeq" id="WP_211309062.1">
    <property type="nucleotide sequence ID" value="NZ_QREH01000001.1"/>
</dbReference>
<evidence type="ECO:0000313" key="7">
    <source>
        <dbReference type="Proteomes" id="UP000256727"/>
    </source>
</evidence>
<dbReference type="SMART" id="SM00829">
    <property type="entry name" value="PKS_ER"/>
    <property type="match status" value="1"/>
</dbReference>
<keyword evidence="7" id="KW-1185">Reference proteome</keyword>
<dbReference type="GO" id="GO:0016491">
    <property type="term" value="F:oxidoreductase activity"/>
    <property type="evidence" value="ECO:0007669"/>
    <property type="project" value="UniProtKB-KW"/>
</dbReference>
<comment type="cofactor">
    <cofactor evidence="1">
        <name>Zn(2+)</name>
        <dbReference type="ChEBI" id="CHEBI:29105"/>
    </cofactor>
</comment>